<dbReference type="AlphaFoldDB" id="A0A6L2KEM4"/>
<gene>
    <name evidence="1" type="ORF">Tci_019135</name>
</gene>
<accession>A0A6L2KEM4</accession>
<evidence type="ECO:0000313" key="1">
    <source>
        <dbReference type="EMBL" id="GEU47157.1"/>
    </source>
</evidence>
<proteinExistence type="predicted"/>
<sequence length="235" mass="27309">MLHLQGNLNHLSGADKVHLFNAVNLWIRNLVIRKRVEDLQLRIKSYQTMLNLIEPSWDATDFLFKEDYTIVSKPRAIIYKDRNDKKKMMRETENRIWSEDDKRRSKEFIEVIERRLKIRRIFRSLESFVSGRRSDTYAGIPVKDILLNLNLPDYKSVLTEPEVQVKMEMEIPCSSRVNGGCGGVAVYYNGGGGLEMEVTRCGWPESGRRWEAAPKKKKGGEGLCVARDYKNERKP</sequence>
<comment type="caution">
    <text evidence="1">The sequence shown here is derived from an EMBL/GenBank/DDBJ whole genome shotgun (WGS) entry which is preliminary data.</text>
</comment>
<dbReference type="EMBL" id="BKCJ010002229">
    <property type="protein sequence ID" value="GEU47157.1"/>
    <property type="molecule type" value="Genomic_DNA"/>
</dbReference>
<protein>
    <submittedName>
        <fullName evidence="1">Uncharacterized protein</fullName>
    </submittedName>
</protein>
<reference evidence="1" key="1">
    <citation type="journal article" date="2019" name="Sci. Rep.">
        <title>Draft genome of Tanacetum cinerariifolium, the natural source of mosquito coil.</title>
        <authorList>
            <person name="Yamashiro T."/>
            <person name="Shiraishi A."/>
            <person name="Satake H."/>
            <person name="Nakayama K."/>
        </authorList>
    </citation>
    <scope>NUCLEOTIDE SEQUENCE</scope>
</reference>
<name>A0A6L2KEM4_TANCI</name>
<organism evidence="1">
    <name type="scientific">Tanacetum cinerariifolium</name>
    <name type="common">Dalmatian daisy</name>
    <name type="synonym">Chrysanthemum cinerariifolium</name>
    <dbReference type="NCBI Taxonomy" id="118510"/>
    <lineage>
        <taxon>Eukaryota</taxon>
        <taxon>Viridiplantae</taxon>
        <taxon>Streptophyta</taxon>
        <taxon>Embryophyta</taxon>
        <taxon>Tracheophyta</taxon>
        <taxon>Spermatophyta</taxon>
        <taxon>Magnoliopsida</taxon>
        <taxon>eudicotyledons</taxon>
        <taxon>Gunneridae</taxon>
        <taxon>Pentapetalae</taxon>
        <taxon>asterids</taxon>
        <taxon>campanulids</taxon>
        <taxon>Asterales</taxon>
        <taxon>Asteraceae</taxon>
        <taxon>Asteroideae</taxon>
        <taxon>Anthemideae</taxon>
        <taxon>Anthemidinae</taxon>
        <taxon>Tanacetum</taxon>
    </lineage>
</organism>